<name>A0A8S5LKK0_9CAUD</name>
<protein>
    <submittedName>
        <fullName evidence="1">Uncharacterized protein</fullName>
    </submittedName>
</protein>
<dbReference type="EMBL" id="BK015869">
    <property type="protein sequence ID" value="DAD70613.1"/>
    <property type="molecule type" value="Genomic_DNA"/>
</dbReference>
<proteinExistence type="predicted"/>
<accession>A0A8S5LKK0</accession>
<sequence length="31" mass="3893">MYFIHYQQYIRVQNCNFGYFVNFLPCRKISV</sequence>
<evidence type="ECO:0000313" key="1">
    <source>
        <dbReference type="EMBL" id="DAD70613.1"/>
    </source>
</evidence>
<reference evidence="1" key="1">
    <citation type="journal article" date="2021" name="Proc. Natl. Acad. Sci. U.S.A.">
        <title>A Catalog of Tens of Thousands of Viruses from Human Metagenomes Reveals Hidden Associations with Chronic Diseases.</title>
        <authorList>
            <person name="Tisza M.J."/>
            <person name="Buck C.B."/>
        </authorList>
    </citation>
    <scope>NUCLEOTIDE SEQUENCE</scope>
    <source>
        <strain evidence="1">Ctvod4</strain>
    </source>
</reference>
<organism evidence="1">
    <name type="scientific">Siphoviridae sp. ctvod4</name>
    <dbReference type="NCBI Taxonomy" id="2827595"/>
    <lineage>
        <taxon>Viruses</taxon>
        <taxon>Duplodnaviria</taxon>
        <taxon>Heunggongvirae</taxon>
        <taxon>Uroviricota</taxon>
        <taxon>Caudoviricetes</taxon>
    </lineage>
</organism>